<reference evidence="3" key="2">
    <citation type="submission" date="2015-01" db="EMBL/GenBank/DDBJ databases">
        <title>Evolutionary Origins and Diversification of the Mycorrhizal Mutualists.</title>
        <authorList>
            <consortium name="DOE Joint Genome Institute"/>
            <consortium name="Mycorrhizal Genomics Consortium"/>
            <person name="Kohler A."/>
            <person name="Kuo A."/>
            <person name="Nagy L.G."/>
            <person name="Floudas D."/>
            <person name="Copeland A."/>
            <person name="Barry K.W."/>
            <person name="Cichocki N."/>
            <person name="Veneault-Fourrey C."/>
            <person name="LaButti K."/>
            <person name="Lindquist E.A."/>
            <person name="Lipzen A."/>
            <person name="Lundell T."/>
            <person name="Morin E."/>
            <person name="Murat C."/>
            <person name="Riley R."/>
            <person name="Ohm R."/>
            <person name="Sun H."/>
            <person name="Tunlid A."/>
            <person name="Henrissat B."/>
            <person name="Grigoriev I.V."/>
            <person name="Hibbett D.S."/>
            <person name="Martin F."/>
        </authorList>
    </citation>
    <scope>NUCLEOTIDE SEQUENCE [LARGE SCALE GENOMIC DNA]</scope>
    <source>
        <strain evidence="3">h7</strain>
    </source>
</reference>
<sequence length="329" mass="36920">MQSLRDEITSSPPPEFPTGSPSREDNVDSGSPQPSPSLPRSSPTPSQPTTHSRKRGSEDLSQFVRNIGRQMKLRKVDQETLEKVASYSPAEQRAWTAAKILKMAEHQEAQVAPEIVFELPKSMKKKMEIKTFSMILDYTMASYIDPETHDNHRGPAAALVKFIRETPSWGFTPSMAQDSKKLSVLVTDTRLMFTKRRASIKMLIKESFGTDKNQIQNIVELSQSILNLSKSGKVKLTIHHCVRFAFIRKIAAGNYAGKDFWKTVDRELEATRQMPERKQSKFLASILAADRKLYGDSPDLSALGTPSIAPARQKSPTPAEDEEDIEDEE</sequence>
<dbReference type="OrthoDB" id="3267821at2759"/>
<evidence type="ECO:0000313" key="2">
    <source>
        <dbReference type="EMBL" id="KIM44031.1"/>
    </source>
</evidence>
<dbReference type="Proteomes" id="UP000053424">
    <property type="component" value="Unassembled WGS sequence"/>
</dbReference>
<dbReference type="HOGENOM" id="CLU_067860_0_0_1"/>
<protein>
    <submittedName>
        <fullName evidence="2">Uncharacterized protein</fullName>
    </submittedName>
</protein>
<gene>
    <name evidence="2" type="ORF">M413DRAFT_9292</name>
</gene>
<evidence type="ECO:0000313" key="3">
    <source>
        <dbReference type="Proteomes" id="UP000053424"/>
    </source>
</evidence>
<evidence type="ECO:0000256" key="1">
    <source>
        <dbReference type="SAM" id="MobiDB-lite"/>
    </source>
</evidence>
<name>A0A0C3CJU8_HEBCY</name>
<feature type="region of interest" description="Disordered" evidence="1">
    <location>
        <begin position="297"/>
        <end position="329"/>
    </location>
</feature>
<feature type="compositionally biased region" description="Low complexity" evidence="1">
    <location>
        <begin position="38"/>
        <end position="50"/>
    </location>
</feature>
<proteinExistence type="predicted"/>
<dbReference type="EMBL" id="KN831774">
    <property type="protein sequence ID" value="KIM44031.1"/>
    <property type="molecule type" value="Genomic_DNA"/>
</dbReference>
<keyword evidence="3" id="KW-1185">Reference proteome</keyword>
<reference evidence="2 3" key="1">
    <citation type="submission" date="2014-04" db="EMBL/GenBank/DDBJ databases">
        <authorList>
            <consortium name="DOE Joint Genome Institute"/>
            <person name="Kuo A."/>
            <person name="Gay G."/>
            <person name="Dore J."/>
            <person name="Kohler A."/>
            <person name="Nagy L.G."/>
            <person name="Floudas D."/>
            <person name="Copeland A."/>
            <person name="Barry K.W."/>
            <person name="Cichocki N."/>
            <person name="Veneault-Fourrey C."/>
            <person name="LaButti K."/>
            <person name="Lindquist E.A."/>
            <person name="Lipzen A."/>
            <person name="Lundell T."/>
            <person name="Morin E."/>
            <person name="Murat C."/>
            <person name="Sun H."/>
            <person name="Tunlid A."/>
            <person name="Henrissat B."/>
            <person name="Grigoriev I.V."/>
            <person name="Hibbett D.S."/>
            <person name="Martin F."/>
            <person name="Nordberg H.P."/>
            <person name="Cantor M.N."/>
            <person name="Hua S.X."/>
        </authorList>
    </citation>
    <scope>NUCLEOTIDE SEQUENCE [LARGE SCALE GENOMIC DNA]</scope>
    <source>
        <strain evidence="3">h7</strain>
    </source>
</reference>
<feature type="compositionally biased region" description="Acidic residues" evidence="1">
    <location>
        <begin position="319"/>
        <end position="329"/>
    </location>
</feature>
<accession>A0A0C3CJU8</accession>
<dbReference type="AlphaFoldDB" id="A0A0C3CJU8"/>
<organism evidence="2 3">
    <name type="scientific">Hebeloma cylindrosporum</name>
    <dbReference type="NCBI Taxonomy" id="76867"/>
    <lineage>
        <taxon>Eukaryota</taxon>
        <taxon>Fungi</taxon>
        <taxon>Dikarya</taxon>
        <taxon>Basidiomycota</taxon>
        <taxon>Agaricomycotina</taxon>
        <taxon>Agaricomycetes</taxon>
        <taxon>Agaricomycetidae</taxon>
        <taxon>Agaricales</taxon>
        <taxon>Agaricineae</taxon>
        <taxon>Hymenogastraceae</taxon>
        <taxon>Hebeloma</taxon>
    </lineage>
</organism>
<feature type="region of interest" description="Disordered" evidence="1">
    <location>
        <begin position="1"/>
        <end position="61"/>
    </location>
</feature>